<reference evidence="1 2" key="1">
    <citation type="submission" date="2017-10" db="EMBL/GenBank/DDBJ databases">
        <title>Draft genomes of the Enterococcus faecium isolated from human feces before and after Helicobacter pylori eradication therapy.</title>
        <authorList>
            <person name="Prianichniikov N.A."/>
            <person name="Glushchenko O.E."/>
            <person name="Malakhova M.V."/>
        </authorList>
    </citation>
    <scope>NUCLEOTIDE SEQUENCE [LARGE SCALE GENOMIC DNA]</scope>
    <source>
        <strain evidence="1 2">Hp_5-7</strain>
    </source>
</reference>
<dbReference type="Proteomes" id="UP000224303">
    <property type="component" value="Unassembled WGS sequence"/>
</dbReference>
<comment type="caution">
    <text evidence="1">The sequence shown here is derived from an EMBL/GenBank/DDBJ whole genome shotgun (WGS) entry which is preliminary data.</text>
</comment>
<gene>
    <name evidence="1" type="ORF">CQR37_13895</name>
</gene>
<protein>
    <submittedName>
        <fullName evidence="1">Uncharacterized protein</fullName>
    </submittedName>
</protein>
<dbReference type="RefSeq" id="WP_002318472.1">
    <property type="nucleotide sequence ID" value="NZ_CAMRQI010000041.1"/>
</dbReference>
<organism evidence="1 2">
    <name type="scientific">Enterococcus faecium</name>
    <name type="common">Streptococcus faecium</name>
    <dbReference type="NCBI Taxonomy" id="1352"/>
    <lineage>
        <taxon>Bacteria</taxon>
        <taxon>Bacillati</taxon>
        <taxon>Bacillota</taxon>
        <taxon>Bacilli</taxon>
        <taxon>Lactobacillales</taxon>
        <taxon>Enterococcaceae</taxon>
        <taxon>Enterococcus</taxon>
    </lineage>
</organism>
<evidence type="ECO:0000313" key="1">
    <source>
        <dbReference type="EMBL" id="PHL20513.1"/>
    </source>
</evidence>
<evidence type="ECO:0000313" key="2">
    <source>
        <dbReference type="Proteomes" id="UP000224303"/>
    </source>
</evidence>
<proteinExistence type="predicted"/>
<accession>A0A2G0E7Q2</accession>
<dbReference type="AlphaFoldDB" id="A0A2G0E7Q2"/>
<dbReference type="EMBL" id="PCGC01000065">
    <property type="protein sequence ID" value="PHL20513.1"/>
    <property type="molecule type" value="Genomic_DNA"/>
</dbReference>
<name>A0A2G0E7Q2_ENTFC</name>
<sequence>MNKVAYEQKEKDVLKLPYSTRYQALKQEKIRLKKIEIAVPVGYQDKIKKRLQPNKCFVESIKFARDVKEAIYCIGQFQKSEFFHAWIEFKDQDYCFDGTFQAFYPKEKYYEYRGLKKLYTRSSAEITELANKYEMHGLYPEDRQKLKSLLVSSSS</sequence>